<dbReference type="InterPro" id="IPR018317">
    <property type="entry name" value="QueC"/>
</dbReference>
<protein>
    <recommendedName>
        <fullName evidence="8">7-cyano-7-deazaguanine synthase</fullName>
        <ecNumber evidence="8">6.3.4.20</ecNumber>
    </recommendedName>
</protein>
<evidence type="ECO:0000256" key="5">
    <source>
        <dbReference type="ARBA" id="ARBA00022833"/>
    </source>
</evidence>
<evidence type="ECO:0000256" key="7">
    <source>
        <dbReference type="ARBA" id="ARBA00037993"/>
    </source>
</evidence>
<comment type="pathway">
    <text evidence="1">Purine metabolism; 7-cyano-7-deazaguanine biosynthesis.</text>
</comment>
<dbReference type="AlphaFoldDB" id="A0A1L6ZIH5"/>
<dbReference type="GO" id="GO:0016874">
    <property type="term" value="F:ligase activity"/>
    <property type="evidence" value="ECO:0007669"/>
    <property type="project" value="UniProtKB-KW"/>
</dbReference>
<dbReference type="EMBL" id="CP015607">
    <property type="protein sequence ID" value="APT46320.1"/>
    <property type="molecule type" value="Genomic_DNA"/>
</dbReference>
<evidence type="ECO:0000313" key="10">
    <source>
        <dbReference type="EMBL" id="APT46320.1"/>
    </source>
</evidence>
<name>A0A1L6ZIH5_BACIA</name>
<keyword evidence="5" id="KW-0862">Zinc</keyword>
<keyword evidence="2" id="KW-0436">Ligase</keyword>
<dbReference type="PANTHER" id="PTHR42914">
    <property type="entry name" value="7-CYANO-7-DEAZAGUANINE SYNTHASE"/>
    <property type="match status" value="1"/>
</dbReference>
<evidence type="ECO:0000256" key="1">
    <source>
        <dbReference type="ARBA" id="ARBA00005061"/>
    </source>
</evidence>
<reference evidence="10 11" key="1">
    <citation type="submission" date="2016-05" db="EMBL/GenBank/DDBJ databases">
        <title>Complete Genome and Methylome Analysis of Psychrotrophic Bacterial Isolates from Antarctic Lake Untersee.</title>
        <authorList>
            <person name="Fomenkov A."/>
            <person name="Akimov V.N."/>
            <person name="Vasilyeva L.V."/>
            <person name="Andersen D."/>
            <person name="Vincze T."/>
            <person name="Roberts R.J."/>
        </authorList>
    </citation>
    <scope>NUCLEOTIDE SEQUENCE [LARGE SCALE GENOMIC DNA]</scope>
    <source>
        <strain evidence="10 11">U14-5</strain>
    </source>
</reference>
<keyword evidence="6" id="KW-0067">ATP-binding</keyword>
<dbReference type="GO" id="GO:0005524">
    <property type="term" value="F:ATP binding"/>
    <property type="evidence" value="ECO:0007669"/>
    <property type="project" value="UniProtKB-KW"/>
</dbReference>
<comment type="similarity">
    <text evidence="7">Belongs to the QueC family.</text>
</comment>
<dbReference type="RefSeq" id="WP_075622465.1">
    <property type="nucleotide sequence ID" value="NZ_CP015607.1"/>
</dbReference>
<dbReference type="Gene3D" id="3.40.50.620">
    <property type="entry name" value="HUPs"/>
    <property type="match status" value="1"/>
</dbReference>
<accession>A0A1L6ZIH5</accession>
<evidence type="ECO:0000256" key="6">
    <source>
        <dbReference type="ARBA" id="ARBA00022840"/>
    </source>
</evidence>
<keyword evidence="3" id="KW-0479">Metal-binding</keyword>
<evidence type="ECO:0000256" key="9">
    <source>
        <dbReference type="ARBA" id="ARBA00047890"/>
    </source>
</evidence>
<sequence>MDTIVLLSGGVDSTALIEYHLTRKDNVSTLFIDYSQKSVNSEYQAAKAISGHYNVPFFKQNMESLVNETGEYKCRNAKFILTACGYLRKTSGLISLGIHTGSIYYDTTKEFVEDIQKLLDGYYGGTVKLVTPFLNYTKKQVYQYSLKTNLPLHLTFSCENSDSKPCGTCGSCIDRSMLNDLILNKKNK</sequence>
<dbReference type="InterPro" id="IPR014729">
    <property type="entry name" value="Rossmann-like_a/b/a_fold"/>
</dbReference>
<keyword evidence="4" id="KW-0547">Nucleotide-binding</keyword>
<evidence type="ECO:0000256" key="3">
    <source>
        <dbReference type="ARBA" id="ARBA00022723"/>
    </source>
</evidence>
<comment type="catalytic activity">
    <reaction evidence="9">
        <text>7-carboxy-7-carbaguanine + NH4(+) + 2 ATP = 7-cyano-7-carbaguanine + 2 AMP + 2 diphosphate + 2 H(+)</text>
        <dbReference type="Rhea" id="RHEA:27982"/>
        <dbReference type="ChEBI" id="CHEBI:15378"/>
        <dbReference type="ChEBI" id="CHEBI:28938"/>
        <dbReference type="ChEBI" id="CHEBI:30616"/>
        <dbReference type="ChEBI" id="CHEBI:33019"/>
        <dbReference type="ChEBI" id="CHEBI:45075"/>
        <dbReference type="ChEBI" id="CHEBI:61036"/>
        <dbReference type="ChEBI" id="CHEBI:456215"/>
        <dbReference type="EC" id="6.3.4.20"/>
    </reaction>
</comment>
<dbReference type="GO" id="GO:0046872">
    <property type="term" value="F:metal ion binding"/>
    <property type="evidence" value="ECO:0007669"/>
    <property type="project" value="UniProtKB-KW"/>
</dbReference>
<dbReference type="Proteomes" id="UP000185426">
    <property type="component" value="Chromosome"/>
</dbReference>
<evidence type="ECO:0000256" key="4">
    <source>
        <dbReference type="ARBA" id="ARBA00022741"/>
    </source>
</evidence>
<evidence type="ECO:0000256" key="2">
    <source>
        <dbReference type="ARBA" id="ARBA00022598"/>
    </source>
</evidence>
<organism evidence="10 11">
    <name type="scientific">Bacillus safensis</name>
    <dbReference type="NCBI Taxonomy" id="561879"/>
    <lineage>
        <taxon>Bacteria</taxon>
        <taxon>Bacillati</taxon>
        <taxon>Bacillota</taxon>
        <taxon>Bacilli</taxon>
        <taxon>Bacillales</taxon>
        <taxon>Bacillaceae</taxon>
        <taxon>Bacillus</taxon>
    </lineage>
</organism>
<evidence type="ECO:0000256" key="8">
    <source>
        <dbReference type="ARBA" id="ARBA00039149"/>
    </source>
</evidence>
<dbReference type="Pfam" id="PF06508">
    <property type="entry name" value="QueC"/>
    <property type="match status" value="2"/>
</dbReference>
<dbReference type="EC" id="6.3.4.20" evidence="8"/>
<evidence type="ECO:0000313" key="11">
    <source>
        <dbReference type="Proteomes" id="UP000185426"/>
    </source>
</evidence>
<proteinExistence type="inferred from homology"/>
<dbReference type="PANTHER" id="PTHR42914:SF1">
    <property type="entry name" value="7-CYANO-7-DEAZAGUANINE SYNTHASE"/>
    <property type="match status" value="1"/>
</dbReference>
<dbReference type="SUPFAM" id="SSF52402">
    <property type="entry name" value="Adenine nucleotide alpha hydrolases-like"/>
    <property type="match status" value="1"/>
</dbReference>
<gene>
    <name evidence="10" type="ORF">BSA145_10820</name>
</gene>